<protein>
    <submittedName>
        <fullName evidence="2">Uncharacterized protein</fullName>
    </submittedName>
</protein>
<evidence type="ECO:0000313" key="3">
    <source>
        <dbReference type="Proteomes" id="UP000268162"/>
    </source>
</evidence>
<keyword evidence="3" id="KW-1185">Reference proteome</keyword>
<name>A0A4Q0A190_9FUNG</name>
<dbReference type="PANTHER" id="PTHR38645">
    <property type="entry name" value="CHROMOSOME 9, WHOLE GENOME SHOTGUN SEQUENCE"/>
    <property type="match status" value="1"/>
</dbReference>
<dbReference type="AlphaFoldDB" id="A0A4Q0A190"/>
<proteinExistence type="predicted"/>
<evidence type="ECO:0000256" key="1">
    <source>
        <dbReference type="SAM" id="MobiDB-lite"/>
    </source>
</evidence>
<accession>A0A4Q0A190</accession>
<feature type="region of interest" description="Disordered" evidence="1">
    <location>
        <begin position="109"/>
        <end position="189"/>
    </location>
</feature>
<dbReference type="EMBL" id="ML002303">
    <property type="protein sequence ID" value="RKP39052.1"/>
    <property type="molecule type" value="Genomic_DNA"/>
</dbReference>
<feature type="compositionally biased region" description="Basic residues" evidence="1">
    <location>
        <begin position="138"/>
        <end position="147"/>
    </location>
</feature>
<dbReference type="Proteomes" id="UP000268162">
    <property type="component" value="Unassembled WGS sequence"/>
</dbReference>
<organism evidence="2 3">
    <name type="scientific">Dimargaris cristalligena</name>
    <dbReference type="NCBI Taxonomy" id="215637"/>
    <lineage>
        <taxon>Eukaryota</taxon>
        <taxon>Fungi</taxon>
        <taxon>Fungi incertae sedis</taxon>
        <taxon>Zoopagomycota</taxon>
        <taxon>Kickxellomycotina</taxon>
        <taxon>Dimargaritomycetes</taxon>
        <taxon>Dimargaritales</taxon>
        <taxon>Dimargaritaceae</taxon>
        <taxon>Dimargaris</taxon>
    </lineage>
</organism>
<evidence type="ECO:0000313" key="2">
    <source>
        <dbReference type="EMBL" id="RKP39052.1"/>
    </source>
</evidence>
<sequence>MDRMNDRLAQSVGRSDFPDGDDILPAVFRQAAMSVTELYKKALTQNRRAYRAGYEQCLEDFGGFLAEFIASSSSATPAGSGSNMVGDEATIPVTWDQVVRFVSYKQQQLEQYAPPEETPSSAPHTDNHQHQHPQYQHQHQHQHHPQHHQGNGNTMGHLGPHGNGSGGGGGSGTGGRDNNGLGTTSVAGPSTQAFQSVPMAFRNSSHSHHSQQPQPHQLSSISLGGTPSTAAMASISGPPLPSPAVSTVPSLAPALVTSTSTTATTAPSSSGMWSTTSMPTLATFTSPLAHSFNHHHNHSHHSGADFRINDPFAMDSESNGGMDTPISPGSLKRRLLVNGQSTAPTGWGQYLADPPNKRNRGHQPDDDDDDDL</sequence>
<dbReference type="OrthoDB" id="21418at2759"/>
<dbReference type="PANTHER" id="PTHR38645:SF1">
    <property type="entry name" value="YALI0F12243P"/>
    <property type="match status" value="1"/>
</dbReference>
<feature type="region of interest" description="Disordered" evidence="1">
    <location>
        <begin position="308"/>
        <end position="372"/>
    </location>
</feature>
<feature type="compositionally biased region" description="Low complexity" evidence="1">
    <location>
        <begin position="210"/>
        <end position="223"/>
    </location>
</feature>
<gene>
    <name evidence="2" type="ORF">BJ085DRAFT_28783</name>
</gene>
<reference evidence="3" key="1">
    <citation type="journal article" date="2018" name="Nat. Microbiol.">
        <title>Leveraging single-cell genomics to expand the fungal tree of life.</title>
        <authorList>
            <person name="Ahrendt S.R."/>
            <person name="Quandt C.A."/>
            <person name="Ciobanu D."/>
            <person name="Clum A."/>
            <person name="Salamov A."/>
            <person name="Andreopoulos B."/>
            <person name="Cheng J.F."/>
            <person name="Woyke T."/>
            <person name="Pelin A."/>
            <person name="Henrissat B."/>
            <person name="Reynolds N.K."/>
            <person name="Benny G.L."/>
            <person name="Smith M.E."/>
            <person name="James T.Y."/>
            <person name="Grigoriev I.V."/>
        </authorList>
    </citation>
    <scope>NUCLEOTIDE SEQUENCE [LARGE SCALE GENOMIC DNA]</scope>
    <source>
        <strain evidence="3">RSA 468</strain>
    </source>
</reference>
<feature type="region of interest" description="Disordered" evidence="1">
    <location>
        <begin position="202"/>
        <end position="238"/>
    </location>
</feature>
<feature type="compositionally biased region" description="Gly residues" evidence="1">
    <location>
        <begin position="159"/>
        <end position="177"/>
    </location>
</feature>